<dbReference type="AlphaFoldDB" id="A0A1Y1W513"/>
<reference evidence="1 2" key="1">
    <citation type="submission" date="2016-07" db="EMBL/GenBank/DDBJ databases">
        <title>Pervasive Adenine N6-methylation of Active Genes in Fungi.</title>
        <authorList>
            <consortium name="DOE Joint Genome Institute"/>
            <person name="Mondo S.J."/>
            <person name="Dannebaum R.O."/>
            <person name="Kuo R.C."/>
            <person name="Labutti K."/>
            <person name="Haridas S."/>
            <person name="Kuo A."/>
            <person name="Salamov A."/>
            <person name="Ahrendt S.R."/>
            <person name="Lipzen A."/>
            <person name="Sullivan W."/>
            <person name="Andreopoulos W.B."/>
            <person name="Clum A."/>
            <person name="Lindquist E."/>
            <person name="Daum C."/>
            <person name="Ramamoorthy G.K."/>
            <person name="Gryganskyi A."/>
            <person name="Culley D."/>
            <person name="Magnuson J.K."/>
            <person name="James T.Y."/>
            <person name="O'Malley M.A."/>
            <person name="Stajich J.E."/>
            <person name="Spatafora J.W."/>
            <person name="Visel A."/>
            <person name="Grigoriev I.V."/>
        </authorList>
    </citation>
    <scope>NUCLEOTIDE SEQUENCE [LARGE SCALE GENOMIC DNA]</scope>
    <source>
        <strain evidence="1 2">ATCC 12442</strain>
    </source>
</reference>
<keyword evidence="2" id="KW-1185">Reference proteome</keyword>
<evidence type="ECO:0000313" key="2">
    <source>
        <dbReference type="Proteomes" id="UP000193922"/>
    </source>
</evidence>
<sequence>MYFHDILHSKATELVAPMICVAYNKACHKTSTVADFDQIIAFHDEYPEYSQFIRSLMRRVPLILESIVESTCDDSDSNMKHYRRWVSNCEFLRKHNLLSLVSEVRIVQFNECHLELNLSQVIDSLDIPLGAIANTSLLMFLGFGLFSAGKNQDLEIAKAEAMDTVDTILTHCPHVTSLWHHGRRNWGSSAGFNRDIPGVGSEIMKELHRRLHSQLTMMQVMRPFPKDLAALFSENLQVLALDSKLIPELVHLPKIPISNLRELEVRHNNRNVDWTPFRLGADEALHFWRLEYLALEFDNPLRGVTYCAPRFINLLFPAGLTRVKVKGLENSYTAIENYLGIAQCRPLTLVTEPDGLEKMGLPILRCAALLNVSVRDMHKAGHTSYQSRGFYRLFEHGQQYMSGARVTGMYHPMPPLIKWSWLHWLHLTPVVANANSMLNIISMLKHLQVLVIDAYSLERGHLMVMESGHHFKDQSKAFSDIDDAVKDLPSQVSDQLVRLDIRSHKPLCISTVVQVVSRLPNLTSLGVSPEHIGAMIQAIGRRAFGNPERGYCAIGVREYSLHIGVFDG</sequence>
<dbReference type="GeneID" id="63804562"/>
<accession>A0A1Y1W513</accession>
<dbReference type="Proteomes" id="UP000193922">
    <property type="component" value="Unassembled WGS sequence"/>
</dbReference>
<comment type="caution">
    <text evidence="1">The sequence shown here is derived from an EMBL/GenBank/DDBJ whole genome shotgun (WGS) entry which is preliminary data.</text>
</comment>
<organism evidence="1 2">
    <name type="scientific">Linderina pennispora</name>
    <dbReference type="NCBI Taxonomy" id="61395"/>
    <lineage>
        <taxon>Eukaryota</taxon>
        <taxon>Fungi</taxon>
        <taxon>Fungi incertae sedis</taxon>
        <taxon>Zoopagomycota</taxon>
        <taxon>Kickxellomycotina</taxon>
        <taxon>Kickxellomycetes</taxon>
        <taxon>Kickxellales</taxon>
        <taxon>Kickxellaceae</taxon>
        <taxon>Linderina</taxon>
    </lineage>
</organism>
<evidence type="ECO:0000313" key="1">
    <source>
        <dbReference type="EMBL" id="ORX68611.1"/>
    </source>
</evidence>
<protein>
    <submittedName>
        <fullName evidence="1">Uncharacterized protein</fullName>
    </submittedName>
</protein>
<proteinExistence type="predicted"/>
<dbReference type="RefSeq" id="XP_040742393.1">
    <property type="nucleotide sequence ID" value="XM_040887914.1"/>
</dbReference>
<gene>
    <name evidence="1" type="ORF">DL89DRAFT_268408</name>
</gene>
<name>A0A1Y1W513_9FUNG</name>
<dbReference type="EMBL" id="MCFD01000009">
    <property type="protein sequence ID" value="ORX68611.1"/>
    <property type="molecule type" value="Genomic_DNA"/>
</dbReference>